<dbReference type="InterPro" id="IPR010540">
    <property type="entry name" value="CmpB_TMEM229"/>
</dbReference>
<gene>
    <name evidence="2" type="ORF">SDC9_79777</name>
</gene>
<feature type="transmembrane region" description="Helical" evidence="1">
    <location>
        <begin position="35"/>
        <end position="58"/>
    </location>
</feature>
<protein>
    <recommendedName>
        <fullName evidence="3">ABC transporter permease</fullName>
    </recommendedName>
</protein>
<keyword evidence="1" id="KW-0812">Transmembrane</keyword>
<reference evidence="2" key="1">
    <citation type="submission" date="2019-08" db="EMBL/GenBank/DDBJ databases">
        <authorList>
            <person name="Kucharzyk K."/>
            <person name="Murdoch R.W."/>
            <person name="Higgins S."/>
            <person name="Loffler F."/>
        </authorList>
    </citation>
    <scope>NUCLEOTIDE SEQUENCE</scope>
</reference>
<proteinExistence type="predicted"/>
<keyword evidence="1" id="KW-0472">Membrane</keyword>
<evidence type="ECO:0008006" key="3">
    <source>
        <dbReference type="Google" id="ProtNLM"/>
    </source>
</evidence>
<evidence type="ECO:0000313" key="2">
    <source>
        <dbReference type="EMBL" id="MPM33208.1"/>
    </source>
</evidence>
<dbReference type="EMBL" id="VSSQ01006587">
    <property type="protein sequence ID" value="MPM33208.1"/>
    <property type="molecule type" value="Genomic_DNA"/>
</dbReference>
<dbReference type="AlphaFoldDB" id="A0A644YYU5"/>
<name>A0A644YYU5_9ZZZZ</name>
<accession>A0A644YYU5</accession>
<comment type="caution">
    <text evidence="2">The sequence shown here is derived from an EMBL/GenBank/DDBJ whole genome shotgun (WGS) entry which is preliminary data.</text>
</comment>
<feature type="transmembrane region" description="Helical" evidence="1">
    <location>
        <begin position="6"/>
        <end position="23"/>
    </location>
</feature>
<dbReference type="Pfam" id="PF06541">
    <property type="entry name" value="ABC_trans_CmpB"/>
    <property type="match status" value="1"/>
</dbReference>
<feature type="transmembrane region" description="Helical" evidence="1">
    <location>
        <begin position="105"/>
        <end position="127"/>
    </location>
</feature>
<evidence type="ECO:0000256" key="1">
    <source>
        <dbReference type="SAM" id="Phobius"/>
    </source>
</evidence>
<sequence length="173" mass="19069">MAYWFWVFIFYSLVGCFLERVYARRTTGDPHPVRRCLLFLPLCPVYGLGAMAVLALPASMREGLWLPVAGAAAATAVEFLYHWACEAMLGVKFWDYSHVRGNLQGRVCILFSLAWGALASMALLLIHPTLEAIIARIPPLLTFLALLVFTADAVCTLRVLSVTHSVAALRGKA</sequence>
<organism evidence="2">
    <name type="scientific">bioreactor metagenome</name>
    <dbReference type="NCBI Taxonomy" id="1076179"/>
    <lineage>
        <taxon>unclassified sequences</taxon>
        <taxon>metagenomes</taxon>
        <taxon>ecological metagenomes</taxon>
    </lineage>
</organism>
<feature type="transmembrane region" description="Helical" evidence="1">
    <location>
        <begin position="139"/>
        <end position="160"/>
    </location>
</feature>
<feature type="transmembrane region" description="Helical" evidence="1">
    <location>
        <begin position="64"/>
        <end position="84"/>
    </location>
</feature>
<keyword evidence="1" id="KW-1133">Transmembrane helix</keyword>